<organism evidence="1 2">
    <name type="scientific">Peronospora belbahrii</name>
    <dbReference type="NCBI Taxonomy" id="622444"/>
    <lineage>
        <taxon>Eukaryota</taxon>
        <taxon>Sar</taxon>
        <taxon>Stramenopiles</taxon>
        <taxon>Oomycota</taxon>
        <taxon>Peronosporomycetes</taxon>
        <taxon>Peronosporales</taxon>
        <taxon>Peronosporaceae</taxon>
        <taxon>Peronospora</taxon>
    </lineage>
</organism>
<evidence type="ECO:0000313" key="2">
    <source>
        <dbReference type="Proteomes" id="UP001158986"/>
    </source>
</evidence>
<reference evidence="1 2" key="1">
    <citation type="submission" date="2021-11" db="EMBL/GenBank/DDBJ databases">
        <authorList>
            <person name="Islam A."/>
            <person name="Islam S."/>
            <person name="Flora M.S."/>
            <person name="Rahman M."/>
            <person name="Ziaur R.M."/>
            <person name="Epstein J.H."/>
            <person name="Hassan M."/>
            <person name="Klassen M."/>
            <person name="Woodard K."/>
            <person name="Webb A."/>
            <person name="Webby R.J."/>
            <person name="El Zowalaty M.E."/>
        </authorList>
    </citation>
    <scope>NUCLEOTIDE SEQUENCE [LARGE SCALE GENOMIC DNA]</scope>
    <source>
        <strain evidence="1">Pbs1</strain>
    </source>
</reference>
<keyword evidence="2" id="KW-1185">Reference proteome</keyword>
<accession>A0ABN8CNM1</accession>
<proteinExistence type="predicted"/>
<evidence type="ECO:0000313" key="1">
    <source>
        <dbReference type="EMBL" id="CAH0514695.1"/>
    </source>
</evidence>
<gene>
    <name evidence="1" type="ORF">PBS001_LOCUS1436</name>
</gene>
<dbReference type="EMBL" id="CAKLCB010000081">
    <property type="protein sequence ID" value="CAH0514695.1"/>
    <property type="molecule type" value="Genomic_DNA"/>
</dbReference>
<protein>
    <submittedName>
        <fullName evidence="1">Uncharacterized protein</fullName>
    </submittedName>
</protein>
<dbReference type="Proteomes" id="UP001158986">
    <property type="component" value="Unassembled WGS sequence"/>
</dbReference>
<name>A0ABN8CNM1_9STRA</name>
<comment type="caution">
    <text evidence="1">The sequence shown here is derived from an EMBL/GenBank/DDBJ whole genome shotgun (WGS) entry which is preliminary data.</text>
</comment>
<sequence length="111" mass="12611">MIFTTRVRSWLWAYCHKFHPLSVDSSSTLLPLTTSTTSCFVVGKKADGCNFECGRALLRIQSIKNLSKPDDKKMLKTSKDKQWKRINENLASSNLASSNSAHLVRYRTSKQ</sequence>